<dbReference type="EMBL" id="DS113724">
    <property type="protein sequence ID" value="EAX97224.1"/>
    <property type="molecule type" value="Genomic_DNA"/>
</dbReference>
<accession>A2FCY6</accession>
<dbReference type="RefSeq" id="XP_001310154.1">
    <property type="nucleotide sequence ID" value="XM_001310153.1"/>
</dbReference>
<dbReference type="AlphaFoldDB" id="A2FCY6"/>
<feature type="region of interest" description="Disordered" evidence="1">
    <location>
        <begin position="374"/>
        <end position="413"/>
    </location>
</feature>
<dbReference type="SMR" id="A2FCY6"/>
<dbReference type="VEuPathDB" id="TrichDB:TVAG_196660"/>
<reference evidence="2" key="2">
    <citation type="journal article" date="2007" name="Science">
        <title>Draft genome sequence of the sexually transmitted pathogen Trichomonas vaginalis.</title>
        <authorList>
            <person name="Carlton J.M."/>
            <person name="Hirt R.P."/>
            <person name="Silva J.C."/>
            <person name="Delcher A.L."/>
            <person name="Schatz M."/>
            <person name="Zhao Q."/>
            <person name="Wortman J.R."/>
            <person name="Bidwell S.L."/>
            <person name="Alsmark U.C.M."/>
            <person name="Besteiro S."/>
            <person name="Sicheritz-Ponten T."/>
            <person name="Noel C.J."/>
            <person name="Dacks J.B."/>
            <person name="Foster P.G."/>
            <person name="Simillion C."/>
            <person name="Van de Peer Y."/>
            <person name="Miranda-Saavedra D."/>
            <person name="Barton G.J."/>
            <person name="Westrop G.D."/>
            <person name="Mueller S."/>
            <person name="Dessi D."/>
            <person name="Fiori P.L."/>
            <person name="Ren Q."/>
            <person name="Paulsen I."/>
            <person name="Zhang H."/>
            <person name="Bastida-Corcuera F.D."/>
            <person name="Simoes-Barbosa A."/>
            <person name="Brown M.T."/>
            <person name="Hayes R.D."/>
            <person name="Mukherjee M."/>
            <person name="Okumura C.Y."/>
            <person name="Schneider R."/>
            <person name="Smith A.J."/>
            <person name="Vanacova S."/>
            <person name="Villalvazo M."/>
            <person name="Haas B.J."/>
            <person name="Pertea M."/>
            <person name="Feldblyum T.V."/>
            <person name="Utterback T.R."/>
            <person name="Shu C.L."/>
            <person name="Osoegawa K."/>
            <person name="de Jong P.J."/>
            <person name="Hrdy I."/>
            <person name="Horvathova L."/>
            <person name="Zubacova Z."/>
            <person name="Dolezal P."/>
            <person name="Malik S.B."/>
            <person name="Logsdon J.M. Jr."/>
            <person name="Henze K."/>
            <person name="Gupta A."/>
            <person name="Wang C.C."/>
            <person name="Dunne R.L."/>
            <person name="Upcroft J.A."/>
            <person name="Upcroft P."/>
            <person name="White O."/>
            <person name="Salzberg S.L."/>
            <person name="Tang P."/>
            <person name="Chiu C.-H."/>
            <person name="Lee Y.-S."/>
            <person name="Embley T.M."/>
            <person name="Coombs G.H."/>
            <person name="Mottram J.C."/>
            <person name="Tachezy J."/>
            <person name="Fraser-Liggett C.M."/>
            <person name="Johnson P.J."/>
        </authorList>
    </citation>
    <scope>NUCLEOTIDE SEQUENCE [LARGE SCALE GENOMIC DNA]</scope>
    <source>
        <strain evidence="2">G3</strain>
    </source>
</reference>
<dbReference type="VEuPathDB" id="TrichDB:TVAGG3_0705290"/>
<evidence type="ECO:0000313" key="3">
    <source>
        <dbReference type="Proteomes" id="UP000001542"/>
    </source>
</evidence>
<sequence length="578" mass="66670">MELKQSSQNNTAGDISIKPFTSYDSNIYLKHPHSLSYSSNFIFLSSNFITIDQSDAKYYDKYYKQQNQSSKIDIDSKNYKFFPITDLKSSYILAYYQKEIRIYNQGFNLLKQIIFEGNISHLCQLPSEKQPSALFLSNNSIYLLDSDKIQKISDDTFVDDICAISCGTIIYKSRNALYKQNVINKQTRTELPPLVPNFQRILKIFSFNLAHIGIISQDIYNKSIIFVQIVHFSADGKILKSFVCKHTLSLQIPDNINFDVATFTTSCVFCIFNTKIGFIKFYQCPILSLFKEIGTIPAIKPSDVISIDISDDKIIFHSKKADSDKVEAKIYTIGHNQYSLPYPNPLALQFMADQRIIPLIKVAETEATNIYEEETHVEESTAVKPAETEKVENQPIKSTKEDKQNEPVPQQAPPTQVQIINQPQVVSKAQIPKIDPEIFRKLLEEEKAKIISELMTEINKDLTEFIKFKLPNVKNLIKDVNTLRKQFEDCIVQYLLYDARINAQKPVEEDVLCEDDSSDHEEPTKEYDLNEEQSVEDEDVLCHSEIYEDAIELRKQLKFSVPHRRKTSVARRLRRIIH</sequence>
<reference evidence="2" key="1">
    <citation type="submission" date="2006-10" db="EMBL/GenBank/DDBJ databases">
        <authorList>
            <person name="Amadeo P."/>
            <person name="Zhao Q."/>
            <person name="Wortman J."/>
            <person name="Fraser-Liggett C."/>
            <person name="Carlton J."/>
        </authorList>
    </citation>
    <scope>NUCLEOTIDE SEQUENCE</scope>
    <source>
        <strain evidence="2">G3</strain>
    </source>
</reference>
<evidence type="ECO:0000256" key="1">
    <source>
        <dbReference type="SAM" id="MobiDB-lite"/>
    </source>
</evidence>
<feature type="region of interest" description="Disordered" evidence="1">
    <location>
        <begin position="510"/>
        <end position="534"/>
    </location>
</feature>
<keyword evidence="3" id="KW-1185">Reference proteome</keyword>
<gene>
    <name evidence="2" type="ORF">TVAG_196660</name>
</gene>
<dbReference type="KEGG" id="tva:4755003"/>
<proteinExistence type="predicted"/>
<dbReference type="InParanoid" id="A2FCY6"/>
<organism evidence="2 3">
    <name type="scientific">Trichomonas vaginalis (strain ATCC PRA-98 / G3)</name>
    <dbReference type="NCBI Taxonomy" id="412133"/>
    <lineage>
        <taxon>Eukaryota</taxon>
        <taxon>Metamonada</taxon>
        <taxon>Parabasalia</taxon>
        <taxon>Trichomonadida</taxon>
        <taxon>Trichomonadidae</taxon>
        <taxon>Trichomonas</taxon>
    </lineage>
</organism>
<protein>
    <submittedName>
        <fullName evidence="2">Uncharacterized protein</fullName>
    </submittedName>
</protein>
<feature type="compositionally biased region" description="Basic and acidic residues" evidence="1">
    <location>
        <begin position="374"/>
        <end position="405"/>
    </location>
</feature>
<feature type="compositionally biased region" description="Acidic residues" evidence="1">
    <location>
        <begin position="510"/>
        <end position="519"/>
    </location>
</feature>
<dbReference type="Proteomes" id="UP000001542">
    <property type="component" value="Unassembled WGS sequence"/>
</dbReference>
<evidence type="ECO:0000313" key="2">
    <source>
        <dbReference type="EMBL" id="EAX97224.1"/>
    </source>
</evidence>
<name>A2FCY6_TRIV3</name>